<evidence type="ECO:0000313" key="2">
    <source>
        <dbReference type="EMBL" id="KAF6115273.1"/>
    </source>
</evidence>
<evidence type="ECO:0000256" key="1">
    <source>
        <dbReference type="SAM" id="MobiDB-lite"/>
    </source>
</evidence>
<evidence type="ECO:0000313" key="3">
    <source>
        <dbReference type="Proteomes" id="UP000664940"/>
    </source>
</evidence>
<reference evidence="2 3" key="1">
    <citation type="journal article" date="2020" name="Nature">
        <title>Six reference-quality genomes reveal evolution of bat adaptations.</title>
        <authorList>
            <person name="Jebb D."/>
            <person name="Huang Z."/>
            <person name="Pippel M."/>
            <person name="Hughes G.M."/>
            <person name="Lavrichenko K."/>
            <person name="Devanna P."/>
            <person name="Winkler S."/>
            <person name="Jermiin L.S."/>
            <person name="Skirmuntt E.C."/>
            <person name="Katzourakis A."/>
            <person name="Burkitt-Gray L."/>
            <person name="Ray D.A."/>
            <person name="Sullivan K.A.M."/>
            <person name="Roscito J.G."/>
            <person name="Kirilenko B.M."/>
            <person name="Davalos L.M."/>
            <person name="Corthals A.P."/>
            <person name="Power M.L."/>
            <person name="Jones G."/>
            <person name="Ransome R.D."/>
            <person name="Dechmann D.K.N."/>
            <person name="Locatelli A.G."/>
            <person name="Puechmaille S.J."/>
            <person name="Fedrigo O."/>
            <person name="Jarvis E.D."/>
            <person name="Hiller M."/>
            <person name="Vernes S.C."/>
            <person name="Myers E.W."/>
            <person name="Teeling E.C."/>
        </authorList>
    </citation>
    <scope>NUCLEOTIDE SEQUENCE [LARGE SCALE GENOMIC DNA]</scope>
    <source>
        <strain evidence="2">Bat1K_MPI-CBG_1</strain>
    </source>
</reference>
<feature type="region of interest" description="Disordered" evidence="1">
    <location>
        <begin position="134"/>
        <end position="162"/>
    </location>
</feature>
<organism evidence="2 3">
    <name type="scientific">Phyllostomus discolor</name>
    <name type="common">pale spear-nosed bat</name>
    <dbReference type="NCBI Taxonomy" id="89673"/>
    <lineage>
        <taxon>Eukaryota</taxon>
        <taxon>Metazoa</taxon>
        <taxon>Chordata</taxon>
        <taxon>Craniata</taxon>
        <taxon>Vertebrata</taxon>
        <taxon>Euteleostomi</taxon>
        <taxon>Mammalia</taxon>
        <taxon>Eutheria</taxon>
        <taxon>Laurasiatheria</taxon>
        <taxon>Chiroptera</taxon>
        <taxon>Yangochiroptera</taxon>
        <taxon>Phyllostomidae</taxon>
        <taxon>Phyllostominae</taxon>
        <taxon>Phyllostomus</taxon>
    </lineage>
</organism>
<accession>A0A834AQA8</accession>
<dbReference type="PANTHER" id="PTHR23039">
    <property type="entry name" value="NANCE-HORAN SYNDROME PROTEIN"/>
    <property type="match status" value="1"/>
</dbReference>
<comment type="caution">
    <text evidence="2">The sequence shown here is derived from an EMBL/GenBank/DDBJ whole genome shotgun (WGS) entry which is preliminary data.</text>
</comment>
<dbReference type="PANTHER" id="PTHR23039:SF3">
    <property type="entry name" value="NHS-LIKE PROTEIN 1"/>
    <property type="match status" value="1"/>
</dbReference>
<feature type="compositionally biased region" description="Acidic residues" evidence="1">
    <location>
        <begin position="148"/>
        <end position="158"/>
    </location>
</feature>
<dbReference type="Proteomes" id="UP000664940">
    <property type="component" value="Unassembled WGS sequence"/>
</dbReference>
<dbReference type="EMBL" id="JABVXQ010000004">
    <property type="protein sequence ID" value="KAF6115273.1"/>
    <property type="molecule type" value="Genomic_DNA"/>
</dbReference>
<name>A0A834AQA8_9CHIR</name>
<dbReference type="AlphaFoldDB" id="A0A834AQA8"/>
<feature type="compositionally biased region" description="Polar residues" evidence="1">
    <location>
        <begin position="134"/>
        <end position="145"/>
    </location>
</feature>
<gene>
    <name evidence="2" type="ORF">HJG60_013812</name>
</gene>
<protein>
    <submittedName>
        <fullName evidence="2">NHS like 1</fullName>
    </submittedName>
</protein>
<sequence>MKKEGSSGSFRLKSNSGSLSRAVSWINFSSLSRQTKRLFRSDGELSVCGRQVEVDDENWTYRTQPRKAVSNLDEESRWTVHYTAPWHQQENVFLPSTRPPCVEDLHRQAKLNLKTVLRECDKLRRDGCRSSQYYSQGPTFATPSSALCDEDQDEDEEADQKCSISSLEEERLISIRRSKPPTSSDFPDLNTQTNWAKSLPLPTPEEKMRQHAQTVQADVVPINITGMLCRQGSECPQGE</sequence>
<dbReference type="InterPro" id="IPR024845">
    <property type="entry name" value="NHS-like"/>
</dbReference>
<dbReference type="GO" id="GO:0030154">
    <property type="term" value="P:cell differentiation"/>
    <property type="evidence" value="ECO:0007669"/>
    <property type="project" value="TreeGrafter"/>
</dbReference>
<dbReference type="Pfam" id="PF15273">
    <property type="entry name" value="NHS"/>
    <property type="match status" value="1"/>
</dbReference>
<proteinExistence type="predicted"/>